<protein>
    <submittedName>
        <fullName evidence="2">Glycosyltransferase family 2 protein</fullName>
    </submittedName>
</protein>
<dbReference type="InterPro" id="IPR050834">
    <property type="entry name" value="Glycosyltransf_2"/>
</dbReference>
<dbReference type="Gene3D" id="3.90.550.10">
    <property type="entry name" value="Spore Coat Polysaccharide Biosynthesis Protein SpsA, Chain A"/>
    <property type="match status" value="1"/>
</dbReference>
<reference evidence="2 3" key="1">
    <citation type="submission" date="2020-11" db="EMBL/GenBank/DDBJ databases">
        <authorList>
            <person name="Lassalle F."/>
        </authorList>
    </citation>
    <scope>NUCLEOTIDE SEQUENCE [LARGE SCALE GENOMIC DNA]</scope>
    <source>
        <strain evidence="2 3">JC140</strain>
    </source>
</reference>
<accession>A0ABN7JMK8</accession>
<dbReference type="InterPro" id="IPR029044">
    <property type="entry name" value="Nucleotide-diphossugar_trans"/>
</dbReference>
<dbReference type="InterPro" id="IPR001173">
    <property type="entry name" value="Glyco_trans_2-like"/>
</dbReference>
<dbReference type="Proteomes" id="UP000606921">
    <property type="component" value="Unassembled WGS sequence"/>
</dbReference>
<sequence>MDAICVIIAAKNAATTIATAVRSALREPAVAEVIVVDDGSTDETADVARCADDGSGRLNVISFSENRGPAAARNYAIKLSSSPLIAILDADDFFIEGRFDPMLQQQDWDFIADNIVFTTDASGAVEPQPFLPRARRLSALHFIEGNISQPGVRRGEIGFLKPVMRRSFLEAHDLRYDESLRLGEDYDFYLRALLRGARYTIIEHCGYAAVVRADSLSGQHRTEDLRRLWKADSAIRAQTLPPEIDAALARHEKHIRDRYELRAFLDRKAKAGKAAAIRHLLASPGAIPAVLNGVLRDKIGAIRKRAEPETPSSAAIRYLMPGVPVPQK</sequence>
<dbReference type="PANTHER" id="PTHR43685:SF2">
    <property type="entry name" value="GLYCOSYLTRANSFERASE 2-LIKE DOMAIN-CONTAINING PROTEIN"/>
    <property type="match status" value="1"/>
</dbReference>
<dbReference type="EMBL" id="CABFWF030000012">
    <property type="protein sequence ID" value="CAD7038449.1"/>
    <property type="molecule type" value="Genomic_DNA"/>
</dbReference>
<dbReference type="Pfam" id="PF00535">
    <property type="entry name" value="Glycos_transf_2"/>
    <property type="match status" value="1"/>
</dbReference>
<dbReference type="CDD" id="cd00761">
    <property type="entry name" value="Glyco_tranf_GTA_type"/>
    <property type="match status" value="1"/>
</dbReference>
<evidence type="ECO:0000259" key="1">
    <source>
        <dbReference type="Pfam" id="PF00535"/>
    </source>
</evidence>
<name>A0ABN7JMK8_9HYPH</name>
<dbReference type="PANTHER" id="PTHR43685">
    <property type="entry name" value="GLYCOSYLTRANSFERASE"/>
    <property type="match status" value="1"/>
</dbReference>
<organism evidence="2 3">
    <name type="scientific">Pseudorhizobium endolithicum</name>
    <dbReference type="NCBI Taxonomy" id="1191678"/>
    <lineage>
        <taxon>Bacteria</taxon>
        <taxon>Pseudomonadati</taxon>
        <taxon>Pseudomonadota</taxon>
        <taxon>Alphaproteobacteria</taxon>
        <taxon>Hyphomicrobiales</taxon>
        <taxon>Rhizobiaceae</taxon>
        <taxon>Rhizobium/Agrobacterium group</taxon>
        <taxon>Pseudorhizobium</taxon>
    </lineage>
</organism>
<feature type="domain" description="Glycosyltransferase 2-like" evidence="1">
    <location>
        <begin position="5"/>
        <end position="168"/>
    </location>
</feature>
<comment type="caution">
    <text evidence="2">The sequence shown here is derived from an EMBL/GenBank/DDBJ whole genome shotgun (WGS) entry which is preliminary data.</text>
</comment>
<dbReference type="SUPFAM" id="SSF53448">
    <property type="entry name" value="Nucleotide-diphospho-sugar transferases"/>
    <property type="match status" value="1"/>
</dbReference>
<gene>
    <name evidence="2" type="ORF">REJC140_00625</name>
</gene>
<proteinExistence type="predicted"/>
<evidence type="ECO:0000313" key="2">
    <source>
        <dbReference type="EMBL" id="CAD7038449.1"/>
    </source>
</evidence>
<evidence type="ECO:0000313" key="3">
    <source>
        <dbReference type="Proteomes" id="UP000606921"/>
    </source>
</evidence>
<keyword evidence="3" id="KW-1185">Reference proteome</keyword>